<feature type="non-terminal residue" evidence="3">
    <location>
        <position position="1"/>
    </location>
</feature>
<dbReference type="SUPFAM" id="SSF56112">
    <property type="entry name" value="Protein kinase-like (PK-like)"/>
    <property type="match status" value="2"/>
</dbReference>
<dbReference type="Gene3D" id="1.10.510.10">
    <property type="entry name" value="Transferase(Phosphotransferase) domain 1"/>
    <property type="match status" value="2"/>
</dbReference>
<gene>
    <name evidence="3" type="ORF">ACFL27_14415</name>
</gene>
<dbReference type="SMART" id="SM00028">
    <property type="entry name" value="TPR"/>
    <property type="match status" value="2"/>
</dbReference>
<dbReference type="SUPFAM" id="SSF48452">
    <property type="entry name" value="TPR-like"/>
    <property type="match status" value="1"/>
</dbReference>
<evidence type="ECO:0000259" key="2">
    <source>
        <dbReference type="PROSITE" id="PS50011"/>
    </source>
</evidence>
<comment type="caution">
    <text evidence="3">The sequence shown here is derived from an EMBL/GenBank/DDBJ whole genome shotgun (WGS) entry which is preliminary data.</text>
</comment>
<dbReference type="InterPro" id="IPR011990">
    <property type="entry name" value="TPR-like_helical_dom_sf"/>
</dbReference>
<dbReference type="Gene3D" id="1.25.40.10">
    <property type="entry name" value="Tetratricopeptide repeat domain"/>
    <property type="match status" value="1"/>
</dbReference>
<evidence type="ECO:0000256" key="1">
    <source>
        <dbReference type="PROSITE-ProRule" id="PRU00339"/>
    </source>
</evidence>
<dbReference type="EMBL" id="JBHPBY010000183">
    <property type="protein sequence ID" value="MFC1851388.1"/>
    <property type="molecule type" value="Genomic_DNA"/>
</dbReference>
<dbReference type="InterPro" id="IPR000719">
    <property type="entry name" value="Prot_kinase_dom"/>
</dbReference>
<keyword evidence="4" id="KW-1185">Reference proteome</keyword>
<feature type="domain" description="Protein kinase" evidence="2">
    <location>
        <begin position="562"/>
        <end position="821"/>
    </location>
</feature>
<accession>A0ABV6YYW4</accession>
<evidence type="ECO:0000313" key="3">
    <source>
        <dbReference type="EMBL" id="MFC1851388.1"/>
    </source>
</evidence>
<dbReference type="Gene3D" id="3.30.200.20">
    <property type="entry name" value="Phosphorylase Kinase, domain 1"/>
    <property type="match status" value="2"/>
</dbReference>
<keyword evidence="3" id="KW-0808">Transferase</keyword>
<dbReference type="CDD" id="cd14014">
    <property type="entry name" value="STKc_PknB_like"/>
    <property type="match status" value="2"/>
</dbReference>
<dbReference type="Proteomes" id="UP001594351">
    <property type="component" value="Unassembled WGS sequence"/>
</dbReference>
<keyword evidence="3" id="KW-0418">Kinase</keyword>
<dbReference type="InterPro" id="IPR053235">
    <property type="entry name" value="Ser_Thr_kinase"/>
</dbReference>
<dbReference type="GO" id="GO:0016301">
    <property type="term" value="F:kinase activity"/>
    <property type="evidence" value="ECO:0007669"/>
    <property type="project" value="UniProtKB-KW"/>
</dbReference>
<name>A0ABV6YYW4_UNCC1</name>
<sequence length="841" mass="96542">AELYEKNGLHEEAIRVYFAAGHHHDGLRLIRSHPNLSLDIRKYAKILDDEGYIHDAASLYELGHFFEDAGYQFQLAQEYQKAAENFKRAEIFPLAGSCYVEAELYLEAGEMFLLGERHRDAAEAFVKADDKTKAIAQFELVEDYLTASCLAEELGDFKQSIKLLQKVDSGSADFIEASYRLGKLYFKSKMLDDALAKFQIMANEQELNPYKTDTFYYIGRIWENKKDFDKADECYQQVLKIDNQYLDTTKRVNSIKEIKEKIKAVEKQRQEGDRQTRVVSIATEKGQEIEPDSMTAFLRRRYQIENPLGESILGEVYKAKDTLLNRLVTLKEIDKTVFLNKAAITRFKLKIMAVARLNHPNIVTIFDMAEDEKTFIIAREYVEGTNLQHLLKKGKLPLHKMVSILTQCLWGLDFAHNKGVFHRNLFPENILLDKEGTAKISDFGLYFRPTELIPAVRDRQSKKELYVSSNTRAGNPENATDDIISVAQIMIHMLQGYLSTFPEDQLERPEWIESPNIPERINKVLYRCYLTTGSTKFHRATDLADALKGDIFERGSLFDDRYEIIEEMGKGGMGSVYKAHDRVLKEIVAIKTLRNSAVMDERNLKRFKWEIKAARKISHPNVIRIHHLGFFEGTYYISMELIYGITLKELILMGKKISLTKKVDIILQIVDALHAVHELDIIHRDIKPQNILLDKDYRVKLVDFGIARIGDVQGLTETGEVMGTPEYMAPEQIKKKVDNRSDIYSLGVVMFEFFTGELPFSAETPIAVIMAHLKTPPMSLRSLNPSIEVKLENIVLKCLKKSPASRYQSMSELADDLNTYRRSLLAQEKQQLTSKSENDTL</sequence>
<feature type="domain" description="Protein kinase" evidence="2">
    <location>
        <begin position="302"/>
        <end position="553"/>
    </location>
</feature>
<dbReference type="PROSITE" id="PS50005">
    <property type="entry name" value="TPR"/>
    <property type="match status" value="1"/>
</dbReference>
<proteinExistence type="predicted"/>
<reference evidence="3 4" key="1">
    <citation type="submission" date="2024-09" db="EMBL/GenBank/DDBJ databases">
        <title>Laminarin stimulates single cell rates of sulfate reduction while oxygen inhibits transcriptomic activity in coastal marine sediment.</title>
        <authorList>
            <person name="Lindsay M."/>
            <person name="Orcutt B."/>
            <person name="Emerson D."/>
            <person name="Stepanauskas R."/>
            <person name="D'Angelo T."/>
        </authorList>
    </citation>
    <scope>NUCLEOTIDE SEQUENCE [LARGE SCALE GENOMIC DNA]</scope>
    <source>
        <strain evidence="3">SAG AM-311-K15</strain>
    </source>
</reference>
<protein>
    <submittedName>
        <fullName evidence="3">Protein kinase</fullName>
    </submittedName>
</protein>
<dbReference type="PANTHER" id="PTHR24361:SF613">
    <property type="entry name" value="NUCLEAR RECEPTOR-BINDING PROTEIN-RELATED"/>
    <property type="match status" value="1"/>
</dbReference>
<keyword evidence="1" id="KW-0802">TPR repeat</keyword>
<dbReference type="PANTHER" id="PTHR24361">
    <property type="entry name" value="MITOGEN-ACTIVATED KINASE KINASE KINASE"/>
    <property type="match status" value="1"/>
</dbReference>
<evidence type="ECO:0000313" key="4">
    <source>
        <dbReference type="Proteomes" id="UP001594351"/>
    </source>
</evidence>
<dbReference type="InterPro" id="IPR011009">
    <property type="entry name" value="Kinase-like_dom_sf"/>
</dbReference>
<dbReference type="PROSITE" id="PS00108">
    <property type="entry name" value="PROTEIN_KINASE_ST"/>
    <property type="match status" value="1"/>
</dbReference>
<dbReference type="PROSITE" id="PS50011">
    <property type="entry name" value="PROTEIN_KINASE_DOM"/>
    <property type="match status" value="2"/>
</dbReference>
<dbReference type="InterPro" id="IPR019734">
    <property type="entry name" value="TPR_rpt"/>
</dbReference>
<dbReference type="Pfam" id="PF00069">
    <property type="entry name" value="Pkinase"/>
    <property type="match status" value="2"/>
</dbReference>
<dbReference type="InterPro" id="IPR008271">
    <property type="entry name" value="Ser/Thr_kinase_AS"/>
</dbReference>
<organism evidence="3 4">
    <name type="scientific">candidate division CSSED10-310 bacterium</name>
    <dbReference type="NCBI Taxonomy" id="2855610"/>
    <lineage>
        <taxon>Bacteria</taxon>
        <taxon>Bacteria division CSSED10-310</taxon>
    </lineage>
</organism>
<dbReference type="SMART" id="SM00220">
    <property type="entry name" value="S_TKc"/>
    <property type="match status" value="2"/>
</dbReference>
<feature type="repeat" description="TPR" evidence="1">
    <location>
        <begin position="212"/>
        <end position="245"/>
    </location>
</feature>
<dbReference type="Pfam" id="PF13174">
    <property type="entry name" value="TPR_6"/>
    <property type="match status" value="1"/>
</dbReference>